<sequence length="595" mass="62953">MGEFVGLNPHGVRLLITALGETAQRAAALKPYLSASITQAGVDWPAGPATEVLDRCLQFLTAAHADLSWRAQTIERIENASSKDGVKGAEFPFPSAASAHAAGIIAGDLVKAAWAAYQADPTVTNRRELLSALADRQGKASDPEYAAGLLNQLGASAFAGILRAASLNDQNNRIGYDPTDLARVRKQLGPLAEAFAAADPTGAAPADLRTRLLDKTPLSDLAVLLALAPQSTSFIVAAGTKLAKASGSKSPDLNWNTHWLVKSLTHDIAATQQLLADPDTAELLLRPATVKGTATPGFEKMLADALNKALAPEAGDDTLRRTAWINTIKALGDPAAWSSLTPSTDQRTGMPTPSPISPVLAEHIRQYLPDFARIWMASDPENEAVKPAAWKDLSASEITMFLGSLSRDPAALSVLEKNYTAFVGKVDLGEGHPFGDAATEGERQKQRNVFFGRASVAAAVASLLIGGLHKADLSEEEARDTQIQLMLFPLDLAVGAFSGGVGGHLVLETAIGKAADLYVKNPGQDLLSELWDGAPPEEATRLTNALVNRQMAAFVASRQQHGLSPLSKSDVKYTKNTFRGLLLPVVLEALKERGG</sequence>
<feature type="compositionally biased region" description="Polar residues" evidence="1">
    <location>
        <begin position="338"/>
        <end position="351"/>
    </location>
</feature>
<proteinExistence type="predicted"/>
<dbReference type="Proteomes" id="UP001500888">
    <property type="component" value="Unassembled WGS sequence"/>
</dbReference>
<gene>
    <name evidence="2" type="ORF">GCM10022226_63980</name>
</gene>
<evidence type="ECO:0000313" key="3">
    <source>
        <dbReference type="Proteomes" id="UP001500888"/>
    </source>
</evidence>
<dbReference type="RefSeq" id="WP_344948800.1">
    <property type="nucleotide sequence ID" value="NZ_BAAAZR010000035.1"/>
</dbReference>
<accession>A0ABP7J3R5</accession>
<organism evidence="2 3">
    <name type="scientific">Sphaerisporangium flaviroseum</name>
    <dbReference type="NCBI Taxonomy" id="509199"/>
    <lineage>
        <taxon>Bacteria</taxon>
        <taxon>Bacillati</taxon>
        <taxon>Actinomycetota</taxon>
        <taxon>Actinomycetes</taxon>
        <taxon>Streptosporangiales</taxon>
        <taxon>Streptosporangiaceae</taxon>
        <taxon>Sphaerisporangium</taxon>
    </lineage>
</organism>
<evidence type="ECO:0000256" key="1">
    <source>
        <dbReference type="SAM" id="MobiDB-lite"/>
    </source>
</evidence>
<dbReference type="EMBL" id="BAAAZR010000035">
    <property type="protein sequence ID" value="GAA3833808.1"/>
    <property type="molecule type" value="Genomic_DNA"/>
</dbReference>
<evidence type="ECO:0000313" key="2">
    <source>
        <dbReference type="EMBL" id="GAA3833808.1"/>
    </source>
</evidence>
<name>A0ABP7J3R5_9ACTN</name>
<keyword evidence="3" id="KW-1185">Reference proteome</keyword>
<reference evidence="3" key="1">
    <citation type="journal article" date="2019" name="Int. J. Syst. Evol. Microbiol.">
        <title>The Global Catalogue of Microorganisms (GCM) 10K type strain sequencing project: providing services to taxonomists for standard genome sequencing and annotation.</title>
        <authorList>
            <consortium name="The Broad Institute Genomics Platform"/>
            <consortium name="The Broad Institute Genome Sequencing Center for Infectious Disease"/>
            <person name="Wu L."/>
            <person name="Ma J."/>
        </authorList>
    </citation>
    <scope>NUCLEOTIDE SEQUENCE [LARGE SCALE GENOMIC DNA]</scope>
    <source>
        <strain evidence="3">JCM 16908</strain>
    </source>
</reference>
<feature type="region of interest" description="Disordered" evidence="1">
    <location>
        <begin position="336"/>
        <end position="355"/>
    </location>
</feature>
<protein>
    <submittedName>
        <fullName evidence="2">Uncharacterized protein</fullName>
    </submittedName>
</protein>
<comment type="caution">
    <text evidence="2">The sequence shown here is derived from an EMBL/GenBank/DDBJ whole genome shotgun (WGS) entry which is preliminary data.</text>
</comment>